<reference evidence="3" key="1">
    <citation type="submission" date="2022-10" db="EMBL/GenBank/DDBJ databases">
        <authorList>
            <person name="Chen Y."/>
            <person name="Dougan E. K."/>
            <person name="Chan C."/>
            <person name="Rhodes N."/>
            <person name="Thang M."/>
        </authorList>
    </citation>
    <scope>NUCLEOTIDE SEQUENCE</scope>
</reference>
<comment type="caution">
    <text evidence="3">The sequence shown here is derived from an EMBL/GenBank/DDBJ whole genome shotgun (WGS) entry which is preliminary data.</text>
</comment>
<dbReference type="EMBL" id="CAMXCT010000269">
    <property type="protein sequence ID" value="CAI3976406.1"/>
    <property type="molecule type" value="Genomic_DNA"/>
</dbReference>
<feature type="coiled-coil region" evidence="1">
    <location>
        <begin position="437"/>
        <end position="474"/>
    </location>
</feature>
<accession>A0A9P1BR21</accession>
<evidence type="ECO:0000256" key="1">
    <source>
        <dbReference type="SAM" id="Coils"/>
    </source>
</evidence>
<evidence type="ECO:0000256" key="2">
    <source>
        <dbReference type="SAM" id="MobiDB-lite"/>
    </source>
</evidence>
<feature type="coiled-coil region" evidence="1">
    <location>
        <begin position="836"/>
        <end position="863"/>
    </location>
</feature>
<keyword evidence="5" id="KW-1185">Reference proteome</keyword>
<protein>
    <submittedName>
        <fullName evidence="3">Uncharacterized protein</fullName>
    </submittedName>
</protein>
<evidence type="ECO:0000313" key="5">
    <source>
        <dbReference type="Proteomes" id="UP001152797"/>
    </source>
</evidence>
<organism evidence="3">
    <name type="scientific">Cladocopium goreaui</name>
    <dbReference type="NCBI Taxonomy" id="2562237"/>
    <lineage>
        <taxon>Eukaryota</taxon>
        <taxon>Sar</taxon>
        <taxon>Alveolata</taxon>
        <taxon>Dinophyceae</taxon>
        <taxon>Suessiales</taxon>
        <taxon>Symbiodiniaceae</taxon>
        <taxon>Cladocopium</taxon>
    </lineage>
</organism>
<dbReference type="Proteomes" id="UP001152797">
    <property type="component" value="Unassembled WGS sequence"/>
</dbReference>
<dbReference type="EMBL" id="CAMXCT030000269">
    <property type="protein sequence ID" value="CAL4763718.1"/>
    <property type="molecule type" value="Genomic_DNA"/>
</dbReference>
<evidence type="ECO:0000313" key="4">
    <source>
        <dbReference type="EMBL" id="CAL1129781.1"/>
    </source>
</evidence>
<gene>
    <name evidence="3" type="ORF">C1SCF055_LOCUS4628</name>
</gene>
<proteinExistence type="predicted"/>
<sequence>MSKKQKGGARRTQVPEVDEEVPWQTFTLEFKYSTLKRVFVEVLKQFPGLKDRFPVSQQGNAAKAFADGILVVCNHARRIGRDEGRLAEACSKLTSFQAKKLEEIAGLLKKDEQPAKRFGEDKEEATPVKKKKKNEEEKKGVSPGTAALLEEFQIPSTQEGESEDEGLLASARKSKPIPVRKALLKAEVAKKRPAACKKPAAACKKPAAAKAPGTGKLGDEQSVTQPLILMPYKKVGSCAVRIRGGQQILQVKSHKGLEQSKKIAAELKKMLEDGKTLGEVKAQSLAGSSQPKGVAEAMDPAGKGKKGEKGNKGGWTENWAGKGMPPGVMKLDFESTRMYLIRVKQQVAEGMADQDFYEVMVERMLEEPWEEPLPQKEEEEEKHGLMLPGTTQPHMEEKGRVRLQVGMEEEKGRVILEDLEEEKAVKDLQHLQPHMQEEEEEEKARVKEMDLHQLEEEEEKATVREMELHHMKEEEEKARVGEMELHQLQPHMEEEGEEEKARVGEMELHQLQPHMEEELHLQQVVEQEDGMEAGMAGAIGAGKEDGKAGKMAAGMVEQVVEQDWEGGDREFWEALVFMDLDYVMIHCRDCQRISYVTKKRAGCTSYRGRMKTMDLIRNVRPAASLQRPASKQEEQEAEPEEPEHVPLTAQAVKDHNKFCEEAQGMSVGQFEKALSCLDGAASQRLWKAFEKSRKSSGEQEKYLEATTSAKEGSLAKKRKLLFGWVCDGKETGEHYKSMVETVSLKKSEGVTSTWLTKNQALQHWGKEELQERVASGSIVARKDPSDSKYWQFKANTEESKVFVNREKAVSWAKKGKSNNKELSKLLQTQGLEKLTEKEFTEKKEKKENKKDKWEEISQVCEDESQSQLQSRLMSFKVELIKDLAVLDGYTHEKGLAKSLLKEAVQEHKRGQAVVSLLAKLHKSKAKKKEAKPALQTALTTLRALKAKKLQVAKALKVKVKLGWTAPAKVKLGWTEVASAAVKSGADNAEMRALQGLGGMGHARGNVHRDLVRKYFSLPLSPEPWEIQCPLAVKQGGHRIEKEASTHMLLPHLWVIEAQENNFLGNLCCKDEEIAAFWKSQMKSPQMTPELKQVIKTSQPSQLPVPYLLHGDAAPFTEVDSIQVLSFRCLLSSKAVTQSQMLISALPKLAMTKETCKRMMEVLAWSWQVLWDGVVPKKDKAGDPIEKHRGKRMRKGVLWSVSGDLEWFASEFGFPYSAANMLCPFCLADQFKEGSPRPFTDFRATAAWRQTTLPPAKLQKKFAGHPLFRGGGGAPHASALSIKLDILHVLDLGVAAYAHGSLLLANLNQKVVEAYDKVGLEAQKRMKHLSLSDLAETAEEYPCLKHVKGAKIRYFAPAAFELAKEFNETKSGKHREALAKQLVKVYKILGSSWEDWDFEAFKKAVDDFMAHYSWLAANALHEGLHLWSLVQKSHVLLHLAEQSKFMHPCLNWTYGSESFMGWTVQIASSCTSGTPAEKLPLKVLQKFRLVFHLYLKGYISLDEDVDDNR</sequence>
<name>A0A9P1BR21_9DINO</name>
<feature type="region of interest" description="Disordered" evidence="2">
    <location>
        <begin position="112"/>
        <end position="146"/>
    </location>
</feature>
<feature type="region of interest" description="Disordered" evidence="2">
    <location>
        <begin position="621"/>
        <end position="645"/>
    </location>
</feature>
<feature type="region of interest" description="Disordered" evidence="2">
    <location>
        <begin position="283"/>
        <end position="321"/>
    </location>
</feature>
<keyword evidence="1" id="KW-0175">Coiled coil</keyword>
<feature type="compositionally biased region" description="Basic and acidic residues" evidence="2">
    <location>
        <begin position="112"/>
        <end position="140"/>
    </location>
</feature>
<reference evidence="4" key="2">
    <citation type="submission" date="2024-04" db="EMBL/GenBank/DDBJ databases">
        <authorList>
            <person name="Chen Y."/>
            <person name="Shah S."/>
            <person name="Dougan E. K."/>
            <person name="Thang M."/>
            <person name="Chan C."/>
        </authorList>
    </citation>
    <scope>NUCLEOTIDE SEQUENCE [LARGE SCALE GENOMIC DNA]</scope>
</reference>
<evidence type="ECO:0000313" key="3">
    <source>
        <dbReference type="EMBL" id="CAI3976406.1"/>
    </source>
</evidence>
<dbReference type="EMBL" id="CAMXCT020000269">
    <property type="protein sequence ID" value="CAL1129781.1"/>
    <property type="molecule type" value="Genomic_DNA"/>
</dbReference>